<dbReference type="Pfam" id="PF02075">
    <property type="entry name" value="RuvC"/>
    <property type="match status" value="1"/>
</dbReference>
<keyword evidence="2" id="KW-0227">DNA damage</keyword>
<dbReference type="InterPro" id="IPR002176">
    <property type="entry name" value="X-over_junc_endoDNase_RuvC"/>
</dbReference>
<organism evidence="7">
    <name type="scientific">Siphoviridae sp. ctK0l2</name>
    <dbReference type="NCBI Taxonomy" id="2826243"/>
    <lineage>
        <taxon>Viruses</taxon>
        <taxon>Duplodnaviria</taxon>
        <taxon>Heunggongvirae</taxon>
        <taxon>Uroviricota</taxon>
        <taxon>Caudoviricetes</taxon>
    </lineage>
</organism>
<keyword evidence="6" id="KW-0234">DNA repair</keyword>
<dbReference type="SUPFAM" id="SSF53098">
    <property type="entry name" value="Ribonuclease H-like"/>
    <property type="match status" value="1"/>
</dbReference>
<evidence type="ECO:0000313" key="7">
    <source>
        <dbReference type="EMBL" id="DAD94716.1"/>
    </source>
</evidence>
<name>A0A8S5NK28_9CAUD</name>
<dbReference type="GO" id="GO:0006310">
    <property type="term" value="P:DNA recombination"/>
    <property type="evidence" value="ECO:0007669"/>
    <property type="project" value="UniProtKB-KW"/>
</dbReference>
<keyword evidence="5" id="KW-0233">DNA recombination</keyword>
<keyword evidence="3" id="KW-0460">Magnesium</keyword>
<dbReference type="Gene3D" id="3.30.420.10">
    <property type="entry name" value="Ribonuclease H-like superfamily/Ribonuclease H"/>
    <property type="match status" value="1"/>
</dbReference>
<accession>A0A8S5NK28</accession>
<dbReference type="InterPro" id="IPR012337">
    <property type="entry name" value="RNaseH-like_sf"/>
</dbReference>
<dbReference type="EMBL" id="BK015181">
    <property type="protein sequence ID" value="DAD94716.1"/>
    <property type="molecule type" value="Genomic_DNA"/>
</dbReference>
<evidence type="ECO:0000256" key="1">
    <source>
        <dbReference type="ARBA" id="ARBA00009518"/>
    </source>
</evidence>
<dbReference type="InterPro" id="IPR036397">
    <property type="entry name" value="RNaseH_sf"/>
</dbReference>
<keyword evidence="4" id="KW-0238">DNA-binding</keyword>
<dbReference type="GO" id="GO:0003677">
    <property type="term" value="F:DNA binding"/>
    <property type="evidence" value="ECO:0007669"/>
    <property type="project" value="UniProtKB-KW"/>
</dbReference>
<evidence type="ECO:0000256" key="2">
    <source>
        <dbReference type="ARBA" id="ARBA00022763"/>
    </source>
</evidence>
<proteinExistence type="inferred from homology"/>
<evidence type="ECO:0000256" key="4">
    <source>
        <dbReference type="ARBA" id="ARBA00023125"/>
    </source>
</evidence>
<evidence type="ECO:0000256" key="5">
    <source>
        <dbReference type="ARBA" id="ARBA00023172"/>
    </source>
</evidence>
<sequence>MLLSLDISTRSTGYAILDHNGKVVTHNVISPRNDSYLERAQEMAEQVRLLLHSYPIKRVIIEELKVLKNQKTLVCLAITQGVIIRELNDLAINFVGPSVWRKLFKLSGLKRAEAKKHAISLCRRKGHDVICDDDAEAILIGEYFHESSSSDIYKNLRSTKRATSKTRAK</sequence>
<evidence type="ECO:0000256" key="3">
    <source>
        <dbReference type="ARBA" id="ARBA00022842"/>
    </source>
</evidence>
<evidence type="ECO:0000256" key="6">
    <source>
        <dbReference type="ARBA" id="ARBA00023204"/>
    </source>
</evidence>
<comment type="similarity">
    <text evidence="1">Belongs to the RuvC family.</text>
</comment>
<dbReference type="GO" id="GO:0004520">
    <property type="term" value="F:DNA endonuclease activity"/>
    <property type="evidence" value="ECO:0007669"/>
    <property type="project" value="InterPro"/>
</dbReference>
<reference evidence="7" key="1">
    <citation type="journal article" date="2021" name="Proc. Natl. Acad. Sci. U.S.A.">
        <title>A Catalog of Tens of Thousands of Viruses from Human Metagenomes Reveals Hidden Associations with Chronic Diseases.</title>
        <authorList>
            <person name="Tisza M.J."/>
            <person name="Buck C.B."/>
        </authorList>
    </citation>
    <scope>NUCLEOTIDE SEQUENCE</scope>
    <source>
        <strain evidence="7">CtK0l2</strain>
    </source>
</reference>
<protein>
    <submittedName>
        <fullName evidence="7">RuvC</fullName>
    </submittedName>
</protein>
<dbReference type="GO" id="GO:0006281">
    <property type="term" value="P:DNA repair"/>
    <property type="evidence" value="ECO:0007669"/>
    <property type="project" value="UniProtKB-KW"/>
</dbReference>